<dbReference type="FunFam" id="1.10.10.10:FF:000214">
    <property type="entry name" value="Methylated-DNA--protein-cysteine methyltransferase"/>
    <property type="match status" value="1"/>
</dbReference>
<dbReference type="GO" id="GO:0005737">
    <property type="term" value="C:cytoplasm"/>
    <property type="evidence" value="ECO:0007669"/>
    <property type="project" value="UniProtKB-SubCell"/>
</dbReference>
<dbReference type="HOGENOM" id="CLU_000445_52_2_9"/>
<evidence type="ECO:0000256" key="2">
    <source>
        <dbReference type="ARBA" id="ARBA00008711"/>
    </source>
</evidence>
<dbReference type="Gene3D" id="1.10.10.10">
    <property type="entry name" value="Winged helix-like DNA-binding domain superfamily/Winged helix DNA-binding domain"/>
    <property type="match status" value="1"/>
</dbReference>
<dbReference type="GO" id="GO:0006307">
    <property type="term" value="P:DNA alkylation repair"/>
    <property type="evidence" value="ECO:0007669"/>
    <property type="project" value="UniProtKB-UniRule"/>
</dbReference>
<sequence length="186" mass="20329">MGSNTNRSIYWTLLEHADWNIHLAASSEGLCYIGSQNRPFEELAGWTNARFPACTLIRDDEKLKRYAAELREYLQGARQRFTIPFDVQGTPFQRAVWHALCGIPYGQTRSYSDIAGEIGRPAAVRAVGAAIGANPILITIPCHRVIGKNGALTGYRGGIGMKTKLLQLERDGASVDPSRPAAGARS</sequence>
<evidence type="ECO:0000256" key="3">
    <source>
        <dbReference type="ARBA" id="ARBA00022490"/>
    </source>
</evidence>
<reference evidence="12 13" key="1">
    <citation type="journal article" date="2015" name="J. Biotechnol.">
        <title>Complete genome sequence of Paenibacillus beijingensis 7188(T) (=DSM 24997(T)), a novel rhizobacterium from jujube garden soil.</title>
        <authorList>
            <person name="Kwak Y."/>
            <person name="Shin J.H."/>
        </authorList>
    </citation>
    <scope>NUCLEOTIDE SEQUENCE [LARGE SCALE GENOMIC DNA]</scope>
    <source>
        <strain evidence="12 13">DSM 24997</strain>
    </source>
</reference>
<dbReference type="KEGG" id="pbj:VN24_11670"/>
<dbReference type="Pfam" id="PF01035">
    <property type="entry name" value="DNA_binding_1"/>
    <property type="match status" value="1"/>
</dbReference>
<keyword evidence="5 9" id="KW-0808">Transferase</keyword>
<dbReference type="InterPro" id="IPR008332">
    <property type="entry name" value="MethylG_MeTrfase_N"/>
</dbReference>
<dbReference type="EC" id="2.1.1.63" evidence="9"/>
<keyword evidence="6 9" id="KW-0227">DNA damage</keyword>
<dbReference type="Pfam" id="PF02870">
    <property type="entry name" value="Methyltransf_1N"/>
    <property type="match status" value="1"/>
</dbReference>
<evidence type="ECO:0000256" key="9">
    <source>
        <dbReference type="HAMAP-Rule" id="MF_00772"/>
    </source>
</evidence>
<evidence type="ECO:0000313" key="12">
    <source>
        <dbReference type="EMBL" id="AJY75115.1"/>
    </source>
</evidence>
<comment type="catalytic activity">
    <reaction evidence="8 9">
        <text>a 6-O-methyl-2'-deoxyguanosine in DNA + L-cysteinyl-[protein] = S-methyl-L-cysteinyl-[protein] + a 2'-deoxyguanosine in DNA</text>
        <dbReference type="Rhea" id="RHEA:24000"/>
        <dbReference type="Rhea" id="RHEA-COMP:10131"/>
        <dbReference type="Rhea" id="RHEA-COMP:10132"/>
        <dbReference type="Rhea" id="RHEA-COMP:11367"/>
        <dbReference type="Rhea" id="RHEA-COMP:11368"/>
        <dbReference type="ChEBI" id="CHEBI:29950"/>
        <dbReference type="ChEBI" id="CHEBI:82612"/>
        <dbReference type="ChEBI" id="CHEBI:85445"/>
        <dbReference type="ChEBI" id="CHEBI:85448"/>
        <dbReference type="EC" id="2.1.1.63"/>
    </reaction>
</comment>
<keyword evidence="4 9" id="KW-0489">Methyltransferase</keyword>
<protein>
    <recommendedName>
        <fullName evidence="9">Methylated-DNA--protein-cysteine methyltransferase</fullName>
        <ecNumber evidence="9">2.1.1.63</ecNumber>
    </recommendedName>
    <alternativeName>
        <fullName evidence="9">6-O-methylguanine-DNA methyltransferase</fullName>
        <shortName evidence="9">MGMT</shortName>
    </alternativeName>
    <alternativeName>
        <fullName evidence="9">O-6-methylguanine-DNA-alkyltransferase</fullName>
    </alternativeName>
</protein>
<keyword evidence="3 9" id="KW-0963">Cytoplasm</keyword>
<feature type="domain" description="Methylated-DNA-[protein]-cysteine S-methyltransferase DNA binding" evidence="10">
    <location>
        <begin position="91"/>
        <end position="170"/>
    </location>
</feature>
<name>A0A0D5NJ55_9BACL</name>
<feature type="domain" description="Methylguanine DNA methyltransferase ribonuclease-like" evidence="11">
    <location>
        <begin position="9"/>
        <end position="86"/>
    </location>
</feature>
<comment type="catalytic activity">
    <reaction evidence="1 9">
        <text>a 4-O-methyl-thymidine in DNA + L-cysteinyl-[protein] = a thymidine in DNA + S-methyl-L-cysteinyl-[protein]</text>
        <dbReference type="Rhea" id="RHEA:53428"/>
        <dbReference type="Rhea" id="RHEA-COMP:10131"/>
        <dbReference type="Rhea" id="RHEA-COMP:10132"/>
        <dbReference type="Rhea" id="RHEA-COMP:13555"/>
        <dbReference type="Rhea" id="RHEA-COMP:13556"/>
        <dbReference type="ChEBI" id="CHEBI:29950"/>
        <dbReference type="ChEBI" id="CHEBI:82612"/>
        <dbReference type="ChEBI" id="CHEBI:137386"/>
        <dbReference type="ChEBI" id="CHEBI:137387"/>
        <dbReference type="EC" id="2.1.1.63"/>
    </reaction>
</comment>
<dbReference type="Proteomes" id="UP000032633">
    <property type="component" value="Chromosome"/>
</dbReference>
<dbReference type="NCBIfam" id="TIGR00589">
    <property type="entry name" value="ogt"/>
    <property type="match status" value="1"/>
</dbReference>
<dbReference type="InterPro" id="IPR014048">
    <property type="entry name" value="MethylDNA_cys_MeTrfase_DNA-bd"/>
</dbReference>
<dbReference type="PANTHER" id="PTHR10815">
    <property type="entry name" value="METHYLATED-DNA--PROTEIN-CYSTEINE METHYLTRANSFERASE"/>
    <property type="match status" value="1"/>
</dbReference>
<dbReference type="Gene3D" id="3.30.160.70">
    <property type="entry name" value="Methylated DNA-protein cysteine methyltransferase domain"/>
    <property type="match status" value="1"/>
</dbReference>
<dbReference type="SUPFAM" id="SSF53155">
    <property type="entry name" value="Methylated DNA-protein cysteine methyltransferase domain"/>
    <property type="match status" value="1"/>
</dbReference>
<evidence type="ECO:0000256" key="5">
    <source>
        <dbReference type="ARBA" id="ARBA00022679"/>
    </source>
</evidence>
<evidence type="ECO:0000313" key="13">
    <source>
        <dbReference type="Proteomes" id="UP000032633"/>
    </source>
</evidence>
<dbReference type="InterPro" id="IPR036388">
    <property type="entry name" value="WH-like_DNA-bd_sf"/>
</dbReference>
<keyword evidence="13" id="KW-1185">Reference proteome</keyword>
<comment type="miscellaneous">
    <text evidence="9">This enzyme catalyzes only one turnover and therefore is not strictly catalytic. According to one definition, an enzyme is a biocatalyst that acts repeatedly and over many reaction cycles.</text>
</comment>
<dbReference type="GO" id="GO:0003908">
    <property type="term" value="F:methylated-DNA-[protein]-cysteine S-methyltransferase activity"/>
    <property type="evidence" value="ECO:0007669"/>
    <property type="project" value="UniProtKB-UniRule"/>
</dbReference>
<dbReference type="GO" id="GO:0032259">
    <property type="term" value="P:methylation"/>
    <property type="evidence" value="ECO:0007669"/>
    <property type="project" value="UniProtKB-KW"/>
</dbReference>
<dbReference type="CDD" id="cd06445">
    <property type="entry name" value="ATase"/>
    <property type="match status" value="1"/>
</dbReference>
<dbReference type="SUPFAM" id="SSF46767">
    <property type="entry name" value="Methylated DNA-protein cysteine methyltransferase, C-terminal domain"/>
    <property type="match status" value="1"/>
</dbReference>
<keyword evidence="7 9" id="KW-0234">DNA repair</keyword>
<dbReference type="EMBL" id="CP011058">
    <property type="protein sequence ID" value="AJY75115.1"/>
    <property type="molecule type" value="Genomic_DNA"/>
</dbReference>
<dbReference type="InterPro" id="IPR036631">
    <property type="entry name" value="MGMT_N_sf"/>
</dbReference>
<dbReference type="RefSeq" id="WP_045670548.1">
    <property type="nucleotide sequence ID" value="NZ_CP011058.1"/>
</dbReference>
<reference evidence="13" key="2">
    <citation type="submission" date="2015-03" db="EMBL/GenBank/DDBJ databases">
        <title>Genome sequence of Paenibacillus beijingensis strain DSM 24997T.</title>
        <authorList>
            <person name="Kwak Y."/>
            <person name="Shin J.-H."/>
        </authorList>
    </citation>
    <scope>NUCLEOTIDE SEQUENCE [LARGE SCALE GENOMIC DNA]</scope>
    <source>
        <strain evidence="13">DSM 24997</strain>
    </source>
</reference>
<feature type="active site" description="Nucleophile; methyl group acceptor" evidence="9">
    <location>
        <position position="142"/>
    </location>
</feature>
<gene>
    <name evidence="12" type="ORF">VN24_11670</name>
</gene>
<proteinExistence type="inferred from homology"/>
<evidence type="ECO:0000256" key="7">
    <source>
        <dbReference type="ARBA" id="ARBA00023204"/>
    </source>
</evidence>
<evidence type="ECO:0000259" key="11">
    <source>
        <dbReference type="Pfam" id="PF02870"/>
    </source>
</evidence>
<dbReference type="InterPro" id="IPR001497">
    <property type="entry name" value="MethylDNA_cys_MeTrfase_AS"/>
</dbReference>
<organism evidence="12 13">
    <name type="scientific">Paenibacillus beijingensis</name>
    <dbReference type="NCBI Taxonomy" id="1126833"/>
    <lineage>
        <taxon>Bacteria</taxon>
        <taxon>Bacillati</taxon>
        <taxon>Bacillota</taxon>
        <taxon>Bacilli</taxon>
        <taxon>Bacillales</taxon>
        <taxon>Paenibacillaceae</taxon>
        <taxon>Paenibacillus</taxon>
    </lineage>
</organism>
<dbReference type="InterPro" id="IPR036217">
    <property type="entry name" value="MethylDNA_cys_MeTrfase_DNAb"/>
</dbReference>
<evidence type="ECO:0000256" key="8">
    <source>
        <dbReference type="ARBA" id="ARBA00049348"/>
    </source>
</evidence>
<comment type="similarity">
    <text evidence="2 9">Belongs to the MGMT family.</text>
</comment>
<dbReference type="InterPro" id="IPR023546">
    <property type="entry name" value="MGMT"/>
</dbReference>
<dbReference type="HAMAP" id="MF_00772">
    <property type="entry name" value="OGT"/>
    <property type="match status" value="1"/>
</dbReference>
<comment type="function">
    <text evidence="9">Involved in the cellular defense against the biological effects of O6-methylguanine (O6-MeG) and O4-methylthymine (O4-MeT) in DNA. Repairs the methylated nucleobase in DNA by stoichiometrically transferring the methyl group to a cysteine residue in the enzyme. This is a suicide reaction: the enzyme is irreversibly inactivated.</text>
</comment>
<dbReference type="AlphaFoldDB" id="A0A0D5NJ55"/>
<dbReference type="PROSITE" id="PS00374">
    <property type="entry name" value="MGMT"/>
    <property type="match status" value="1"/>
</dbReference>
<dbReference type="STRING" id="1126833.VN24_11670"/>
<dbReference type="PANTHER" id="PTHR10815:SF12">
    <property type="entry name" value="METHYLATED-DNA--PROTEIN-CYSTEINE METHYLTRANSFERASE, INDUCIBLE"/>
    <property type="match status" value="1"/>
</dbReference>
<evidence type="ECO:0000256" key="4">
    <source>
        <dbReference type="ARBA" id="ARBA00022603"/>
    </source>
</evidence>
<evidence type="ECO:0000259" key="10">
    <source>
        <dbReference type="Pfam" id="PF01035"/>
    </source>
</evidence>
<evidence type="ECO:0000256" key="1">
    <source>
        <dbReference type="ARBA" id="ARBA00001286"/>
    </source>
</evidence>
<dbReference type="OrthoDB" id="9802228at2"/>
<comment type="subcellular location">
    <subcellularLocation>
        <location evidence="9">Cytoplasm</location>
    </subcellularLocation>
</comment>
<evidence type="ECO:0000256" key="6">
    <source>
        <dbReference type="ARBA" id="ARBA00022763"/>
    </source>
</evidence>
<dbReference type="PATRIC" id="fig|1126833.4.peg.2553"/>
<accession>A0A0D5NJ55</accession>